<feature type="transmembrane region" description="Helical" evidence="5">
    <location>
        <begin position="25"/>
        <end position="46"/>
    </location>
</feature>
<protein>
    <submittedName>
        <fullName evidence="7">Putative MFS family arabinose efflux permease</fullName>
    </submittedName>
</protein>
<reference evidence="7 8" key="1">
    <citation type="submission" date="2020-07" db="EMBL/GenBank/DDBJ databases">
        <title>Sequencing the genomes of 1000 actinobacteria strains.</title>
        <authorList>
            <person name="Klenk H.-P."/>
        </authorList>
    </citation>
    <scope>NUCLEOTIDE SEQUENCE [LARGE SCALE GENOMIC DNA]</scope>
    <source>
        <strain evidence="7 8">DSM 22083</strain>
    </source>
</reference>
<evidence type="ECO:0000313" key="7">
    <source>
        <dbReference type="EMBL" id="NYE71942.1"/>
    </source>
</evidence>
<evidence type="ECO:0000256" key="1">
    <source>
        <dbReference type="ARBA" id="ARBA00004651"/>
    </source>
</evidence>
<evidence type="ECO:0000256" key="2">
    <source>
        <dbReference type="ARBA" id="ARBA00022692"/>
    </source>
</evidence>
<evidence type="ECO:0000256" key="4">
    <source>
        <dbReference type="ARBA" id="ARBA00023136"/>
    </source>
</evidence>
<organism evidence="7 8">
    <name type="scientific">Microlunatus parietis</name>
    <dbReference type="NCBI Taxonomy" id="682979"/>
    <lineage>
        <taxon>Bacteria</taxon>
        <taxon>Bacillati</taxon>
        <taxon>Actinomycetota</taxon>
        <taxon>Actinomycetes</taxon>
        <taxon>Propionibacteriales</taxon>
        <taxon>Propionibacteriaceae</taxon>
        <taxon>Microlunatus</taxon>
    </lineage>
</organism>
<dbReference type="Gene3D" id="1.20.1250.20">
    <property type="entry name" value="MFS general substrate transporter like domains"/>
    <property type="match status" value="2"/>
</dbReference>
<dbReference type="PROSITE" id="PS50850">
    <property type="entry name" value="MFS"/>
    <property type="match status" value="1"/>
</dbReference>
<comment type="subcellular location">
    <subcellularLocation>
        <location evidence="1">Cell membrane</location>
        <topology evidence="1">Multi-pass membrane protein</topology>
    </subcellularLocation>
</comment>
<feature type="transmembrane region" description="Helical" evidence="5">
    <location>
        <begin position="52"/>
        <end position="71"/>
    </location>
</feature>
<dbReference type="GO" id="GO:0005886">
    <property type="term" value="C:plasma membrane"/>
    <property type="evidence" value="ECO:0007669"/>
    <property type="project" value="UniProtKB-SubCell"/>
</dbReference>
<accession>A0A7Y9LBP2</accession>
<feature type="transmembrane region" description="Helical" evidence="5">
    <location>
        <begin position="144"/>
        <end position="168"/>
    </location>
</feature>
<gene>
    <name evidence="7" type="ORF">BKA15_003271</name>
</gene>
<dbReference type="SUPFAM" id="SSF103473">
    <property type="entry name" value="MFS general substrate transporter"/>
    <property type="match status" value="1"/>
</dbReference>
<keyword evidence="8" id="KW-1185">Reference proteome</keyword>
<feature type="domain" description="Major facilitator superfamily (MFS) profile" evidence="6">
    <location>
        <begin position="175"/>
        <end position="427"/>
    </location>
</feature>
<feature type="transmembrane region" description="Helical" evidence="5">
    <location>
        <begin position="108"/>
        <end position="132"/>
    </location>
</feature>
<dbReference type="PANTHER" id="PTHR23542">
    <property type="match status" value="1"/>
</dbReference>
<keyword evidence="2 5" id="KW-0812">Transmembrane</keyword>
<feature type="transmembrane region" description="Helical" evidence="5">
    <location>
        <begin position="254"/>
        <end position="272"/>
    </location>
</feature>
<feature type="transmembrane region" description="Helical" evidence="5">
    <location>
        <begin position="344"/>
        <end position="364"/>
    </location>
</feature>
<feature type="transmembrane region" description="Helical" evidence="5">
    <location>
        <begin position="303"/>
        <end position="323"/>
    </location>
</feature>
<evidence type="ECO:0000313" key="8">
    <source>
        <dbReference type="Proteomes" id="UP000569914"/>
    </source>
</evidence>
<dbReference type="GO" id="GO:0022857">
    <property type="term" value="F:transmembrane transporter activity"/>
    <property type="evidence" value="ECO:0007669"/>
    <property type="project" value="InterPro"/>
</dbReference>
<dbReference type="InterPro" id="IPR011701">
    <property type="entry name" value="MFS"/>
</dbReference>
<dbReference type="AlphaFoldDB" id="A0A7Y9LBP2"/>
<proteinExistence type="predicted"/>
<dbReference type="PANTHER" id="PTHR23542:SF1">
    <property type="entry name" value="MAJOR FACILITATOR SUPERFAMILY (MFS) PROFILE DOMAIN-CONTAINING PROTEIN"/>
    <property type="match status" value="1"/>
</dbReference>
<dbReference type="Proteomes" id="UP000569914">
    <property type="component" value="Unassembled WGS sequence"/>
</dbReference>
<dbReference type="InterPro" id="IPR036259">
    <property type="entry name" value="MFS_trans_sf"/>
</dbReference>
<evidence type="ECO:0000259" key="6">
    <source>
        <dbReference type="PROSITE" id="PS50850"/>
    </source>
</evidence>
<keyword evidence="3 5" id="KW-1133">Transmembrane helix</keyword>
<sequence length="427" mass="44371">MTLRQRASGSAYASVLRIPAARRTLLLGVIIRTPLMAGMVTLTLHVVSHLGMSYSAAGIAAAVVTIASAISGPWRGRLLDRYGLRRTVLPSLFVLTVCWSIAPFVGYWLLLPLVAVAGLFIVPTFSIIRQVMITAVDDERRKTALVLDSIAVELSYMAGPALGVLLATWLGTPFALLICELASVAGGVALWLVNPVLRPAEPDEATAAKVPLRQWLSPTVMLVLAATMATMIVLTGSDVGAIAALRAMGHEPSIGIVLAAWGLGSATGGLIYGAMRRTVSAFTLLGLLGLATMPVALAGGPLAFGVLIFVAGLFCAPTITATIDQLSRAVPTRVRGEAMGWHGSALTGGAALGSPVAGFAIDHAGWPSSFLVVGGFGLLLALLGTVMITVRNRRELGQSARKINIGPGGLPPSATVARNRDCCRCRG</sequence>
<feature type="transmembrane region" description="Helical" evidence="5">
    <location>
        <begin position="83"/>
        <end position="102"/>
    </location>
</feature>
<dbReference type="Pfam" id="PF07690">
    <property type="entry name" value="MFS_1"/>
    <property type="match status" value="2"/>
</dbReference>
<dbReference type="RefSeq" id="WP_218871372.1">
    <property type="nucleotide sequence ID" value="NZ_JACCBU010000001.1"/>
</dbReference>
<comment type="caution">
    <text evidence="7">The sequence shown here is derived from an EMBL/GenBank/DDBJ whole genome shotgun (WGS) entry which is preliminary data.</text>
</comment>
<dbReference type="InterPro" id="IPR020846">
    <property type="entry name" value="MFS_dom"/>
</dbReference>
<feature type="transmembrane region" description="Helical" evidence="5">
    <location>
        <begin position="174"/>
        <end position="194"/>
    </location>
</feature>
<feature type="transmembrane region" description="Helical" evidence="5">
    <location>
        <begin position="370"/>
        <end position="390"/>
    </location>
</feature>
<name>A0A7Y9LBP2_9ACTN</name>
<evidence type="ECO:0000256" key="3">
    <source>
        <dbReference type="ARBA" id="ARBA00022989"/>
    </source>
</evidence>
<feature type="transmembrane region" description="Helical" evidence="5">
    <location>
        <begin position="215"/>
        <end position="234"/>
    </location>
</feature>
<keyword evidence="4 5" id="KW-0472">Membrane</keyword>
<feature type="transmembrane region" description="Helical" evidence="5">
    <location>
        <begin position="279"/>
        <end position="297"/>
    </location>
</feature>
<dbReference type="EMBL" id="JACCBU010000001">
    <property type="protein sequence ID" value="NYE71942.1"/>
    <property type="molecule type" value="Genomic_DNA"/>
</dbReference>
<evidence type="ECO:0000256" key="5">
    <source>
        <dbReference type="SAM" id="Phobius"/>
    </source>
</evidence>